<organism evidence="4 5">
    <name type="scientific">Massarina eburnea CBS 473.64</name>
    <dbReference type="NCBI Taxonomy" id="1395130"/>
    <lineage>
        <taxon>Eukaryota</taxon>
        <taxon>Fungi</taxon>
        <taxon>Dikarya</taxon>
        <taxon>Ascomycota</taxon>
        <taxon>Pezizomycotina</taxon>
        <taxon>Dothideomycetes</taxon>
        <taxon>Pleosporomycetidae</taxon>
        <taxon>Pleosporales</taxon>
        <taxon>Massarineae</taxon>
        <taxon>Massarinaceae</taxon>
        <taxon>Massarina</taxon>
    </lineage>
</organism>
<evidence type="ECO:0000313" key="5">
    <source>
        <dbReference type="Proteomes" id="UP000799753"/>
    </source>
</evidence>
<dbReference type="GO" id="GO:0036088">
    <property type="term" value="P:D-serine catabolic process"/>
    <property type="evidence" value="ECO:0007669"/>
    <property type="project" value="TreeGrafter"/>
</dbReference>
<evidence type="ECO:0000259" key="3">
    <source>
        <dbReference type="SMART" id="SM01119"/>
    </source>
</evidence>
<dbReference type="InterPro" id="IPR001608">
    <property type="entry name" value="Ala_racemase_N"/>
</dbReference>
<dbReference type="Proteomes" id="UP000799753">
    <property type="component" value="Unassembled WGS sequence"/>
</dbReference>
<evidence type="ECO:0000313" key="4">
    <source>
        <dbReference type="EMBL" id="KAF2637815.1"/>
    </source>
</evidence>
<dbReference type="Pfam" id="PF14031">
    <property type="entry name" value="D-ser_dehydrat"/>
    <property type="match status" value="1"/>
</dbReference>
<proteinExistence type="inferred from homology"/>
<dbReference type="SUPFAM" id="SSF51419">
    <property type="entry name" value="PLP-binding barrel"/>
    <property type="match status" value="1"/>
</dbReference>
<name>A0A6A6RRS1_9PLEO</name>
<dbReference type="PANTHER" id="PTHR28004">
    <property type="entry name" value="ZGC:162816-RELATED"/>
    <property type="match status" value="1"/>
</dbReference>
<comment type="similarity">
    <text evidence="1">Belongs to the DSD1 family.</text>
</comment>
<dbReference type="GO" id="GO:0008721">
    <property type="term" value="F:D-serine ammonia-lyase activity"/>
    <property type="evidence" value="ECO:0007669"/>
    <property type="project" value="TreeGrafter"/>
</dbReference>
<gene>
    <name evidence="4" type="ORF">P280DRAFT_500501</name>
</gene>
<dbReference type="AlphaFoldDB" id="A0A6A6RRS1"/>
<dbReference type="OrthoDB" id="20198at2759"/>
<evidence type="ECO:0000256" key="1">
    <source>
        <dbReference type="ARBA" id="ARBA00005323"/>
    </source>
</evidence>
<dbReference type="SMART" id="SM01119">
    <property type="entry name" value="D-ser_dehydrat"/>
    <property type="match status" value="1"/>
</dbReference>
<evidence type="ECO:0000256" key="2">
    <source>
        <dbReference type="ARBA" id="ARBA00023239"/>
    </source>
</evidence>
<sequence>MDVPQRSVPHIDELRNFYVGKDINDVPKPAVVLDRAKMRRHCQSLSEAVDSLGVNFRAHVKTHKTGEGVRIQAGKSGKDIKLVASTIAEFEFLLPVLKEFKDNGRAVNMLYGIPLPPSQVSRLAAVGRQLGPGSISVLIDNVAQLTHLTRFYDEAGFAAGVYLKVDTGYHRAGLPPSQLNKSDLISESMGLEQKGKAYFIGLYSHSSLSYNDSTQKQAMANLEGEIDGCLEALRLNAHLFPKEKEITVSVGASPQVTAIENLVSSDGTLSDDAEHLRQTILRVMNGDPDGFRTKLELHAGVYSILDVQQLSTKSRARLGDDEDEIAISVVAEVCSVYNKNEREQPEALVAVGVLGLGREPCVSYKGWGIIDRNAYSPDSKPDRRLVVERISQEHCIVSWESDEGRRDGLPIPLEVGQTVRIYPNHACITGALYGWYLVVDEEEGQNGTRVVDVWVRAGGW</sequence>
<keyword evidence="2" id="KW-0456">Lyase</keyword>
<dbReference type="InterPro" id="IPR051466">
    <property type="entry name" value="D-amino_acid_metab_enzyme"/>
</dbReference>
<accession>A0A6A6RRS1</accession>
<dbReference type="Pfam" id="PF01168">
    <property type="entry name" value="Ala_racemase_N"/>
    <property type="match status" value="1"/>
</dbReference>
<dbReference type="EMBL" id="MU006792">
    <property type="protein sequence ID" value="KAF2637815.1"/>
    <property type="molecule type" value="Genomic_DNA"/>
</dbReference>
<feature type="domain" description="D-serine dehydratase-like" evidence="3">
    <location>
        <begin position="326"/>
        <end position="440"/>
    </location>
</feature>
<dbReference type="InterPro" id="IPR029066">
    <property type="entry name" value="PLP-binding_barrel"/>
</dbReference>
<dbReference type="Gene3D" id="2.40.37.20">
    <property type="entry name" value="D-serine dehydratase-like domain"/>
    <property type="match status" value="1"/>
</dbReference>
<dbReference type="InterPro" id="IPR026956">
    <property type="entry name" value="D-ser_dehydrat-like_dom"/>
</dbReference>
<dbReference type="Gene3D" id="3.20.20.10">
    <property type="entry name" value="Alanine racemase"/>
    <property type="match status" value="1"/>
</dbReference>
<protein>
    <submittedName>
        <fullName evidence="4">Alanine racemase</fullName>
    </submittedName>
</protein>
<dbReference type="PANTHER" id="PTHR28004:SF2">
    <property type="entry name" value="D-SERINE DEHYDRATASE"/>
    <property type="match status" value="1"/>
</dbReference>
<dbReference type="InterPro" id="IPR042208">
    <property type="entry name" value="D-ser_dehydrat-like_sf"/>
</dbReference>
<reference evidence="4" key="1">
    <citation type="journal article" date="2020" name="Stud. Mycol.">
        <title>101 Dothideomycetes genomes: a test case for predicting lifestyles and emergence of pathogens.</title>
        <authorList>
            <person name="Haridas S."/>
            <person name="Albert R."/>
            <person name="Binder M."/>
            <person name="Bloem J."/>
            <person name="Labutti K."/>
            <person name="Salamov A."/>
            <person name="Andreopoulos B."/>
            <person name="Baker S."/>
            <person name="Barry K."/>
            <person name="Bills G."/>
            <person name="Bluhm B."/>
            <person name="Cannon C."/>
            <person name="Castanera R."/>
            <person name="Culley D."/>
            <person name="Daum C."/>
            <person name="Ezra D."/>
            <person name="Gonzalez J."/>
            <person name="Henrissat B."/>
            <person name="Kuo A."/>
            <person name="Liang C."/>
            <person name="Lipzen A."/>
            <person name="Lutzoni F."/>
            <person name="Magnuson J."/>
            <person name="Mondo S."/>
            <person name="Nolan M."/>
            <person name="Ohm R."/>
            <person name="Pangilinan J."/>
            <person name="Park H.-J."/>
            <person name="Ramirez L."/>
            <person name="Alfaro M."/>
            <person name="Sun H."/>
            <person name="Tritt A."/>
            <person name="Yoshinaga Y."/>
            <person name="Zwiers L.-H."/>
            <person name="Turgeon B."/>
            <person name="Goodwin S."/>
            <person name="Spatafora J."/>
            <person name="Crous P."/>
            <person name="Grigoriev I."/>
        </authorList>
    </citation>
    <scope>NUCLEOTIDE SEQUENCE</scope>
    <source>
        <strain evidence="4">CBS 473.64</strain>
    </source>
</reference>
<keyword evidence="5" id="KW-1185">Reference proteome</keyword>